<reference evidence="3 4" key="1">
    <citation type="journal article" date="2018" name="Nat. Ecol. Evol.">
        <title>Pezizomycetes genomes reveal the molecular basis of ectomycorrhizal truffle lifestyle.</title>
        <authorList>
            <person name="Murat C."/>
            <person name="Payen T."/>
            <person name="Noel B."/>
            <person name="Kuo A."/>
            <person name="Morin E."/>
            <person name="Chen J."/>
            <person name="Kohler A."/>
            <person name="Krizsan K."/>
            <person name="Balestrini R."/>
            <person name="Da Silva C."/>
            <person name="Montanini B."/>
            <person name="Hainaut M."/>
            <person name="Levati E."/>
            <person name="Barry K.W."/>
            <person name="Belfiori B."/>
            <person name="Cichocki N."/>
            <person name="Clum A."/>
            <person name="Dockter R.B."/>
            <person name="Fauchery L."/>
            <person name="Guy J."/>
            <person name="Iotti M."/>
            <person name="Le Tacon F."/>
            <person name="Lindquist E.A."/>
            <person name="Lipzen A."/>
            <person name="Malagnac F."/>
            <person name="Mello A."/>
            <person name="Molinier V."/>
            <person name="Miyauchi S."/>
            <person name="Poulain J."/>
            <person name="Riccioni C."/>
            <person name="Rubini A."/>
            <person name="Sitrit Y."/>
            <person name="Splivallo R."/>
            <person name="Traeger S."/>
            <person name="Wang M."/>
            <person name="Zifcakova L."/>
            <person name="Wipf D."/>
            <person name="Zambonelli A."/>
            <person name="Paolocci F."/>
            <person name="Nowrousian M."/>
            <person name="Ottonello S."/>
            <person name="Baldrian P."/>
            <person name="Spatafora J.W."/>
            <person name="Henrissat B."/>
            <person name="Nagy L.G."/>
            <person name="Aury J.M."/>
            <person name="Wincker P."/>
            <person name="Grigoriev I.V."/>
            <person name="Bonfante P."/>
            <person name="Martin F.M."/>
        </authorList>
    </citation>
    <scope>NUCLEOTIDE SEQUENCE [LARGE SCALE GENOMIC DNA]</scope>
    <source>
        <strain evidence="3 4">RN42</strain>
    </source>
</reference>
<dbReference type="EMBL" id="ML119818">
    <property type="protein sequence ID" value="RPA73530.1"/>
    <property type="molecule type" value="Genomic_DNA"/>
</dbReference>
<feature type="compositionally biased region" description="Basic and acidic residues" evidence="2">
    <location>
        <begin position="366"/>
        <end position="386"/>
    </location>
</feature>
<feature type="compositionally biased region" description="Low complexity" evidence="2">
    <location>
        <begin position="593"/>
        <end position="604"/>
    </location>
</feature>
<name>A0A3N4HNY2_ASCIM</name>
<feature type="region of interest" description="Disordered" evidence="2">
    <location>
        <begin position="220"/>
        <end position="261"/>
    </location>
</feature>
<accession>A0A3N4HNY2</accession>
<evidence type="ECO:0000313" key="4">
    <source>
        <dbReference type="Proteomes" id="UP000275078"/>
    </source>
</evidence>
<keyword evidence="4" id="KW-1185">Reference proteome</keyword>
<protein>
    <submittedName>
        <fullName evidence="3">Uncharacterized protein</fullName>
    </submittedName>
</protein>
<feature type="region of interest" description="Disordered" evidence="2">
    <location>
        <begin position="357"/>
        <end position="386"/>
    </location>
</feature>
<feature type="compositionally biased region" description="Pro residues" evidence="2">
    <location>
        <begin position="230"/>
        <end position="239"/>
    </location>
</feature>
<evidence type="ECO:0000256" key="2">
    <source>
        <dbReference type="SAM" id="MobiDB-lite"/>
    </source>
</evidence>
<feature type="compositionally biased region" description="Polar residues" evidence="2">
    <location>
        <begin position="168"/>
        <end position="182"/>
    </location>
</feature>
<feature type="region of interest" description="Disordered" evidence="2">
    <location>
        <begin position="1"/>
        <end position="20"/>
    </location>
</feature>
<proteinExistence type="predicted"/>
<dbReference type="AlphaFoldDB" id="A0A3N4HNY2"/>
<feature type="region of interest" description="Disordered" evidence="2">
    <location>
        <begin position="168"/>
        <end position="205"/>
    </location>
</feature>
<keyword evidence="1" id="KW-0175">Coiled coil</keyword>
<feature type="region of interest" description="Disordered" evidence="2">
    <location>
        <begin position="318"/>
        <end position="339"/>
    </location>
</feature>
<feature type="compositionally biased region" description="Polar residues" evidence="2">
    <location>
        <begin position="605"/>
        <end position="614"/>
    </location>
</feature>
<dbReference type="Proteomes" id="UP000275078">
    <property type="component" value="Unassembled WGS sequence"/>
</dbReference>
<sequence length="614" mass="70214">MRSDDDKPTLPAGRNYPSIAPEQSLNLNARKQQLQQQQQQLRLLRQHHQLQLQLLLQQQQLQKQRNYNWYLLNRQQQYHLQRHQQQYSQNNSHHPYWQQPLNQTGPPQSQGVSYQQAAMAGQPNYALNYNTSNFLYGNFRQFASPAGLVTYRYAPPASGAFVPATVKPHTQATQPTVHQQLASDPRARQQHQLQQNVPAQPYPRTIPQPWQQIHYIQPFQPHHNHSPITNPYPPSPPQKKMPSQQRVQPQQYHPQQQQTSSHLRNITNIAKGGIDVETKEEASEKERECKRREEQHRELVRQQLAELHAKDLEAVPQSPKQIMRTQASDPPDTVVYDNKPHLMRDRPLLHRDLQVGGLYTRASGSGDKRESGDGGNRAEEHATNVRDVSELSLEEGAEDTFADWEDDEDEPVDWEHFCYPGPRRVGADAARSRKRPELTDEELCELMEGWDAWEERCRDDAPDVFDFGDDEDGAETQENDDGWIRQLSAEGGAQLHFFPNSEREKPEPAPSSNQSTSTPMPENPFAVPNKPIHPAQKIHPKHQPGPIRRNGPSTPKKSVLPQPYYTPTPASRFRAARPVSSPMLQIPPQYHRAAASPPSTHPSSQESFWSAVST</sequence>
<feature type="compositionally biased region" description="Low complexity" evidence="2">
    <location>
        <begin position="240"/>
        <end position="261"/>
    </location>
</feature>
<feature type="coiled-coil region" evidence="1">
    <location>
        <begin position="24"/>
        <end position="51"/>
    </location>
</feature>
<feature type="coiled-coil region" evidence="1">
    <location>
        <begin position="282"/>
        <end position="310"/>
    </location>
</feature>
<evidence type="ECO:0000313" key="3">
    <source>
        <dbReference type="EMBL" id="RPA73530.1"/>
    </source>
</evidence>
<feature type="compositionally biased region" description="Polar residues" evidence="2">
    <location>
        <begin position="318"/>
        <end position="328"/>
    </location>
</feature>
<feature type="compositionally biased region" description="Polar residues" evidence="2">
    <location>
        <begin position="510"/>
        <end position="520"/>
    </location>
</feature>
<feature type="region of interest" description="Disordered" evidence="2">
    <location>
        <begin position="461"/>
        <end position="614"/>
    </location>
</feature>
<feature type="compositionally biased region" description="Acidic residues" evidence="2">
    <location>
        <begin position="462"/>
        <end position="481"/>
    </location>
</feature>
<organism evidence="3 4">
    <name type="scientific">Ascobolus immersus RN42</name>
    <dbReference type="NCBI Taxonomy" id="1160509"/>
    <lineage>
        <taxon>Eukaryota</taxon>
        <taxon>Fungi</taxon>
        <taxon>Dikarya</taxon>
        <taxon>Ascomycota</taxon>
        <taxon>Pezizomycotina</taxon>
        <taxon>Pezizomycetes</taxon>
        <taxon>Pezizales</taxon>
        <taxon>Ascobolaceae</taxon>
        <taxon>Ascobolus</taxon>
    </lineage>
</organism>
<evidence type="ECO:0000256" key="1">
    <source>
        <dbReference type="SAM" id="Coils"/>
    </source>
</evidence>
<gene>
    <name evidence="3" type="ORF">BJ508DRAFT_313732</name>
</gene>